<dbReference type="WBParaSite" id="SCUD_0001859001-mRNA-1">
    <property type="protein sequence ID" value="SCUD_0001859001-mRNA-1"/>
    <property type="gene ID" value="SCUD_0001859001"/>
</dbReference>
<organism evidence="3">
    <name type="scientific">Schistosoma curassoni</name>
    <dbReference type="NCBI Taxonomy" id="6186"/>
    <lineage>
        <taxon>Eukaryota</taxon>
        <taxon>Metazoa</taxon>
        <taxon>Spiralia</taxon>
        <taxon>Lophotrochozoa</taxon>
        <taxon>Platyhelminthes</taxon>
        <taxon>Trematoda</taxon>
        <taxon>Digenea</taxon>
        <taxon>Strigeidida</taxon>
        <taxon>Schistosomatoidea</taxon>
        <taxon>Schistosomatidae</taxon>
        <taxon>Schistosoma</taxon>
    </lineage>
</organism>
<gene>
    <name evidence="1" type="ORF">SCUD_LOCUS18586</name>
</gene>
<dbReference type="Proteomes" id="UP000279833">
    <property type="component" value="Unassembled WGS sequence"/>
</dbReference>
<keyword evidence="2" id="KW-1185">Reference proteome</keyword>
<protein>
    <submittedName>
        <fullName evidence="3">Integrase catalytic domain-containing protein</fullName>
    </submittedName>
</protein>
<evidence type="ECO:0000313" key="2">
    <source>
        <dbReference type="Proteomes" id="UP000279833"/>
    </source>
</evidence>
<accession>A0A183KU47</accession>
<evidence type="ECO:0000313" key="3">
    <source>
        <dbReference type="WBParaSite" id="SCUD_0001859001-mRNA-1"/>
    </source>
</evidence>
<dbReference type="STRING" id="6186.A0A183KU47"/>
<evidence type="ECO:0000313" key="1">
    <source>
        <dbReference type="EMBL" id="VDP66269.1"/>
    </source>
</evidence>
<sequence>MGPLTTSKNGNRCILAVVEYFGKWCEAVPIPQQDALKIARGYIDH</sequence>
<proteinExistence type="predicted"/>
<name>A0A183KU47_9TREM</name>
<dbReference type="EMBL" id="UZAK01041225">
    <property type="protein sequence ID" value="VDP66269.1"/>
    <property type="molecule type" value="Genomic_DNA"/>
</dbReference>
<reference evidence="3" key="1">
    <citation type="submission" date="2016-06" db="UniProtKB">
        <authorList>
            <consortium name="WormBaseParasite"/>
        </authorList>
    </citation>
    <scope>IDENTIFICATION</scope>
</reference>
<dbReference type="AlphaFoldDB" id="A0A183KU47"/>
<reference evidence="1 2" key="2">
    <citation type="submission" date="2018-11" db="EMBL/GenBank/DDBJ databases">
        <authorList>
            <consortium name="Pathogen Informatics"/>
        </authorList>
    </citation>
    <scope>NUCLEOTIDE SEQUENCE [LARGE SCALE GENOMIC DNA]</scope>
    <source>
        <strain evidence="1">Dakar</strain>
        <strain evidence="2">Dakar, Senegal</strain>
    </source>
</reference>